<keyword evidence="2" id="KW-1185">Reference proteome</keyword>
<gene>
    <name evidence="1" type="ORF">PV09_01998</name>
</gene>
<proteinExistence type="predicted"/>
<dbReference type="Proteomes" id="UP000053259">
    <property type="component" value="Unassembled WGS sequence"/>
</dbReference>
<dbReference type="AlphaFoldDB" id="A0A0D2AKN1"/>
<sequence length="264" mass="29981">MSRDNSFIAVGYGSFVQVFCFQRSEIAWTTELNIKEFRSAEEVRFQNISFSPDGKFLAVVTQKYDKLKGREDDGVWTRVWMVREVSTEGTLYGFCFMPTDHLGVTAAFFDPQVNKVFVTGFIDTPYPLFHSASQDSIQRWGLRETEPFRPELLPTSASNPVSYKVRCAAQSPHPSHACFLTATNKLYRVNMKTESVEMCCDLGNQRARLGPREEAAALGMSLQGSIYVAWREAAKLYLIEIDSTGRLAKKEDLCELYEMAVERV</sequence>
<dbReference type="RefSeq" id="XP_016216994.1">
    <property type="nucleotide sequence ID" value="XM_016354978.1"/>
</dbReference>
<dbReference type="OrthoDB" id="3910358at2759"/>
<dbReference type="HOGENOM" id="CLU_1054490_0_0_1"/>
<dbReference type="VEuPathDB" id="FungiDB:PV09_01998"/>
<dbReference type="InParanoid" id="A0A0D2AKN1"/>
<dbReference type="EMBL" id="KN847533">
    <property type="protein sequence ID" value="KIW07125.1"/>
    <property type="molecule type" value="Genomic_DNA"/>
</dbReference>
<dbReference type="SUPFAM" id="SSF69322">
    <property type="entry name" value="Tricorn protease domain 2"/>
    <property type="match status" value="1"/>
</dbReference>
<protein>
    <recommendedName>
        <fullName evidence="3">Minichromosome loss protein Mcl1 middle region domain-containing protein</fullName>
    </recommendedName>
</protein>
<evidence type="ECO:0000313" key="1">
    <source>
        <dbReference type="EMBL" id="KIW07125.1"/>
    </source>
</evidence>
<organism evidence="1 2">
    <name type="scientific">Verruconis gallopava</name>
    <dbReference type="NCBI Taxonomy" id="253628"/>
    <lineage>
        <taxon>Eukaryota</taxon>
        <taxon>Fungi</taxon>
        <taxon>Dikarya</taxon>
        <taxon>Ascomycota</taxon>
        <taxon>Pezizomycotina</taxon>
        <taxon>Dothideomycetes</taxon>
        <taxon>Pleosporomycetidae</taxon>
        <taxon>Venturiales</taxon>
        <taxon>Sympoventuriaceae</taxon>
        <taxon>Verruconis</taxon>
    </lineage>
</organism>
<reference evidence="1 2" key="1">
    <citation type="submission" date="2015-01" db="EMBL/GenBank/DDBJ databases">
        <title>The Genome Sequence of Ochroconis gallopava CBS43764.</title>
        <authorList>
            <consortium name="The Broad Institute Genomics Platform"/>
            <person name="Cuomo C."/>
            <person name="de Hoog S."/>
            <person name="Gorbushina A."/>
            <person name="Stielow B."/>
            <person name="Teixiera M."/>
            <person name="Abouelleil A."/>
            <person name="Chapman S.B."/>
            <person name="Priest M."/>
            <person name="Young S.K."/>
            <person name="Wortman J."/>
            <person name="Nusbaum C."/>
            <person name="Birren B."/>
        </authorList>
    </citation>
    <scope>NUCLEOTIDE SEQUENCE [LARGE SCALE GENOMIC DNA]</scope>
    <source>
        <strain evidence="1 2">CBS 43764</strain>
    </source>
</reference>
<dbReference type="GeneID" id="27309971"/>
<accession>A0A0D2AKN1</accession>
<evidence type="ECO:0008006" key="3">
    <source>
        <dbReference type="Google" id="ProtNLM"/>
    </source>
</evidence>
<name>A0A0D2AKN1_9PEZI</name>
<evidence type="ECO:0000313" key="2">
    <source>
        <dbReference type="Proteomes" id="UP000053259"/>
    </source>
</evidence>